<proteinExistence type="predicted"/>
<protein>
    <recommendedName>
        <fullName evidence="3">SH3 domain-containing protein</fullName>
    </recommendedName>
</protein>
<sequence>MDALSKDVELSFGGDHGLDDFKTMWKPEAADSLLWETLATTLALGGSFDKNGRFIAPYTFSRWPQGLDGFSHVVAVGTGVRVRSAANDAAAVVASLDFSIVETADPSGEPDGWVAVKLPSGQIGHVRDRLMRSPLEYRVGFSKQAGRWQIDFFIAGD</sequence>
<evidence type="ECO:0000313" key="1">
    <source>
        <dbReference type="EMBL" id="MDG0862829.1"/>
    </source>
</evidence>
<dbReference type="Proteomes" id="UP001152766">
    <property type="component" value="Unassembled WGS sequence"/>
</dbReference>
<keyword evidence="2" id="KW-1185">Reference proteome</keyword>
<dbReference type="EMBL" id="SGUG01000012">
    <property type="protein sequence ID" value="MDG0862829.1"/>
    <property type="molecule type" value="Genomic_DNA"/>
</dbReference>
<dbReference type="AlphaFoldDB" id="A0A9X4R550"/>
<evidence type="ECO:0008006" key="3">
    <source>
        <dbReference type="Google" id="ProtNLM"/>
    </source>
</evidence>
<reference evidence="1" key="1">
    <citation type="submission" date="2019-02" db="EMBL/GenBank/DDBJ databases">
        <title>Draft genome of the type strain Pelomonas aquatica CCUG 52575T.</title>
        <authorList>
            <person name="Gomila M."/>
            <person name="Lalucat J."/>
        </authorList>
    </citation>
    <scope>NUCLEOTIDE SEQUENCE</scope>
    <source>
        <strain evidence="1">CCUG 52575</strain>
    </source>
</reference>
<organism evidence="1 2">
    <name type="scientific">Pelomonas aquatica</name>
    <dbReference type="NCBI Taxonomy" id="431058"/>
    <lineage>
        <taxon>Bacteria</taxon>
        <taxon>Pseudomonadati</taxon>
        <taxon>Pseudomonadota</taxon>
        <taxon>Betaproteobacteria</taxon>
        <taxon>Burkholderiales</taxon>
        <taxon>Sphaerotilaceae</taxon>
        <taxon>Roseateles</taxon>
    </lineage>
</organism>
<name>A0A9X4R550_9BURK</name>
<evidence type="ECO:0000313" key="2">
    <source>
        <dbReference type="Proteomes" id="UP001152766"/>
    </source>
</evidence>
<gene>
    <name evidence="1" type="ORF">EXJ73_10145</name>
</gene>
<dbReference type="RefSeq" id="WP_268146754.1">
    <property type="nucleotide sequence ID" value="NZ_JAPPUW010000001.1"/>
</dbReference>
<accession>A0A9X4R550</accession>
<comment type="caution">
    <text evidence="1">The sequence shown here is derived from an EMBL/GenBank/DDBJ whole genome shotgun (WGS) entry which is preliminary data.</text>
</comment>